<dbReference type="PANTHER" id="PTHR20531">
    <property type="entry name" value="N-ALPHA-ACETYLTRANSFERASE 40"/>
    <property type="match status" value="1"/>
</dbReference>
<dbReference type="InterPro" id="IPR016181">
    <property type="entry name" value="Acyl_CoA_acyltransferase"/>
</dbReference>
<evidence type="ECO:0000256" key="10">
    <source>
        <dbReference type="ARBA" id="ARBA00047821"/>
    </source>
</evidence>
<accession>A0A1J4KCR8</accession>
<evidence type="ECO:0000256" key="4">
    <source>
        <dbReference type="ARBA" id="ARBA00012950"/>
    </source>
</evidence>
<keyword evidence="6" id="KW-0963">Cytoplasm</keyword>
<dbReference type="EMBL" id="MLAK01000651">
    <property type="protein sequence ID" value="OHT09011.1"/>
    <property type="molecule type" value="Genomic_DNA"/>
</dbReference>
<evidence type="ECO:0000256" key="11">
    <source>
        <dbReference type="ARBA" id="ARBA00049524"/>
    </source>
</evidence>
<evidence type="ECO:0000256" key="1">
    <source>
        <dbReference type="ARBA" id="ARBA00004123"/>
    </source>
</evidence>
<reference evidence="13" key="1">
    <citation type="submission" date="2016-10" db="EMBL/GenBank/DDBJ databases">
        <authorList>
            <person name="Benchimol M."/>
            <person name="Almeida L.G."/>
            <person name="Vasconcelos A.T."/>
            <person name="Perreira-Neves A."/>
            <person name="Rosa I.A."/>
            <person name="Tasca T."/>
            <person name="Bogo M.R."/>
            <person name="de Souza W."/>
        </authorList>
    </citation>
    <scope>NUCLEOTIDE SEQUENCE [LARGE SCALE GENOMIC DNA]</scope>
    <source>
        <strain evidence="13">K</strain>
    </source>
</reference>
<proteinExistence type="inferred from homology"/>
<evidence type="ECO:0000256" key="8">
    <source>
        <dbReference type="ARBA" id="ARBA00023242"/>
    </source>
</evidence>
<dbReference type="VEuPathDB" id="TrichDB:TRFO_22257"/>
<sequence>MAYEKINQRREELHQETGKIFALQQCVQDAQNCEDYLQEHTHFHIFHRRGVDAIIRSFQRIPNEYADWAFDLTSRNMKQTLSKTWGWSDAGKHQELFEEDARFLIAVCNDKPIGFVHFRFEQQNGEFVLFIYDIQIEPDFQGRGLGMFLADACWFIALKKKASCLLTLVFKANEDGMGFFKSIGYLPHAMSPEQIYPDKESQYQHMILYKSIKKWRPAESSSS</sequence>
<evidence type="ECO:0000256" key="9">
    <source>
        <dbReference type="ARBA" id="ARBA00023315"/>
    </source>
</evidence>
<comment type="catalytic activity">
    <reaction evidence="10">
        <text>N-terminal L-seryl-[histone H2A] + acetyl-CoA = N-terminal N(alpha)-acetyl-L-seryl-[histone H2A] + CoA + H(+)</text>
        <dbReference type="Rhea" id="RHEA:50600"/>
        <dbReference type="Rhea" id="RHEA-COMP:12742"/>
        <dbReference type="Rhea" id="RHEA-COMP:12744"/>
        <dbReference type="ChEBI" id="CHEBI:15378"/>
        <dbReference type="ChEBI" id="CHEBI:57287"/>
        <dbReference type="ChEBI" id="CHEBI:57288"/>
        <dbReference type="ChEBI" id="CHEBI:64738"/>
        <dbReference type="ChEBI" id="CHEBI:83690"/>
        <dbReference type="EC" id="2.3.1.257"/>
    </reaction>
</comment>
<name>A0A1J4KCR8_9EUKA</name>
<dbReference type="PANTHER" id="PTHR20531:SF1">
    <property type="entry name" value="N-ALPHA-ACETYLTRANSFERASE 40"/>
    <property type="match status" value="1"/>
</dbReference>
<keyword evidence="7" id="KW-0808">Transferase</keyword>
<gene>
    <name evidence="13" type="primary">NAA40</name>
    <name evidence="13" type="ORF">TRFO_22257</name>
</gene>
<dbReference type="GeneID" id="94837161"/>
<comment type="subcellular location">
    <subcellularLocation>
        <location evidence="2">Cytoplasm</location>
    </subcellularLocation>
    <subcellularLocation>
        <location evidence="1">Nucleus</location>
    </subcellularLocation>
</comment>
<dbReference type="RefSeq" id="XP_068362147.1">
    <property type="nucleotide sequence ID" value="XM_068502457.1"/>
</dbReference>
<protein>
    <recommendedName>
        <fullName evidence="5">N-alpha-acetyltransferase 40</fullName>
        <ecNumber evidence="4">2.3.1.257</ecNumber>
    </recommendedName>
</protein>
<dbReference type="InterPro" id="IPR000182">
    <property type="entry name" value="GNAT_dom"/>
</dbReference>
<evidence type="ECO:0000313" key="14">
    <source>
        <dbReference type="Proteomes" id="UP000179807"/>
    </source>
</evidence>
<evidence type="ECO:0000256" key="5">
    <source>
        <dbReference type="ARBA" id="ARBA00015043"/>
    </source>
</evidence>
<dbReference type="EC" id="2.3.1.257" evidence="4"/>
<feature type="domain" description="N-acetyltransferase" evidence="12">
    <location>
        <begin position="53"/>
        <end position="213"/>
    </location>
</feature>
<dbReference type="Pfam" id="PF00583">
    <property type="entry name" value="Acetyltransf_1"/>
    <property type="match status" value="1"/>
</dbReference>
<evidence type="ECO:0000313" key="13">
    <source>
        <dbReference type="EMBL" id="OHT09011.1"/>
    </source>
</evidence>
<dbReference type="SUPFAM" id="SSF55729">
    <property type="entry name" value="Acyl-CoA N-acyltransferases (Nat)"/>
    <property type="match status" value="1"/>
</dbReference>
<keyword evidence="8" id="KW-0539">Nucleus</keyword>
<dbReference type="GO" id="GO:0010485">
    <property type="term" value="F:histone H4 acetyltransferase activity"/>
    <property type="evidence" value="ECO:0007669"/>
    <property type="project" value="InterPro"/>
</dbReference>
<dbReference type="GO" id="GO:0043998">
    <property type="term" value="F:histone H2A acetyltransferase activity"/>
    <property type="evidence" value="ECO:0007669"/>
    <property type="project" value="InterPro"/>
</dbReference>
<evidence type="ECO:0000256" key="7">
    <source>
        <dbReference type="ARBA" id="ARBA00022679"/>
    </source>
</evidence>
<keyword evidence="9" id="KW-0012">Acyltransferase</keyword>
<evidence type="ECO:0000259" key="12">
    <source>
        <dbReference type="PROSITE" id="PS51186"/>
    </source>
</evidence>
<dbReference type="AlphaFoldDB" id="A0A1J4KCR8"/>
<dbReference type="InterPro" id="IPR039949">
    <property type="entry name" value="NAA40"/>
</dbReference>
<dbReference type="Gene3D" id="3.40.630.30">
    <property type="match status" value="1"/>
</dbReference>
<dbReference type="CDD" id="cd04301">
    <property type="entry name" value="NAT_SF"/>
    <property type="match status" value="1"/>
</dbReference>
<dbReference type="PROSITE" id="PS51186">
    <property type="entry name" value="GNAT"/>
    <property type="match status" value="1"/>
</dbReference>
<comment type="caution">
    <text evidence="13">The sequence shown here is derived from an EMBL/GenBank/DDBJ whole genome shotgun (WGS) entry which is preliminary data.</text>
</comment>
<evidence type="ECO:0000256" key="6">
    <source>
        <dbReference type="ARBA" id="ARBA00022490"/>
    </source>
</evidence>
<dbReference type="GO" id="GO:0005737">
    <property type="term" value="C:cytoplasm"/>
    <property type="evidence" value="ECO:0007669"/>
    <property type="project" value="UniProtKB-SubCell"/>
</dbReference>
<comment type="similarity">
    <text evidence="3">Belongs to the acetyltransferase family. NAA40 subfamily.</text>
</comment>
<evidence type="ECO:0000256" key="3">
    <source>
        <dbReference type="ARBA" id="ARBA00008870"/>
    </source>
</evidence>
<dbReference type="GO" id="GO:1990189">
    <property type="term" value="F:protein N-terminal-serine acetyltransferase activity"/>
    <property type="evidence" value="ECO:0007669"/>
    <property type="project" value="UniProtKB-EC"/>
</dbReference>
<dbReference type="OrthoDB" id="424551at2759"/>
<organism evidence="13 14">
    <name type="scientific">Tritrichomonas foetus</name>
    <dbReference type="NCBI Taxonomy" id="1144522"/>
    <lineage>
        <taxon>Eukaryota</taxon>
        <taxon>Metamonada</taxon>
        <taxon>Parabasalia</taxon>
        <taxon>Tritrichomonadida</taxon>
        <taxon>Tritrichomonadidae</taxon>
        <taxon>Tritrichomonas</taxon>
    </lineage>
</organism>
<comment type="catalytic activity">
    <reaction evidence="11">
        <text>N-terminal L-seryl-[histone H4] + acetyl-CoA = N-terminal N(alpha)-acetyl-L-seryl-[histone H4] + CoA + H(+)</text>
        <dbReference type="Rhea" id="RHEA:50596"/>
        <dbReference type="Rhea" id="RHEA-COMP:12740"/>
        <dbReference type="Rhea" id="RHEA-COMP:12743"/>
        <dbReference type="ChEBI" id="CHEBI:15378"/>
        <dbReference type="ChEBI" id="CHEBI:57287"/>
        <dbReference type="ChEBI" id="CHEBI:57288"/>
        <dbReference type="ChEBI" id="CHEBI:64738"/>
        <dbReference type="ChEBI" id="CHEBI:83690"/>
        <dbReference type="EC" id="2.3.1.257"/>
    </reaction>
</comment>
<dbReference type="Proteomes" id="UP000179807">
    <property type="component" value="Unassembled WGS sequence"/>
</dbReference>
<keyword evidence="14" id="KW-1185">Reference proteome</keyword>
<dbReference type="GO" id="GO:0005634">
    <property type="term" value="C:nucleus"/>
    <property type="evidence" value="ECO:0007669"/>
    <property type="project" value="UniProtKB-SubCell"/>
</dbReference>
<evidence type="ECO:0000256" key="2">
    <source>
        <dbReference type="ARBA" id="ARBA00004496"/>
    </source>
</evidence>